<evidence type="ECO:0000256" key="1">
    <source>
        <dbReference type="SAM" id="SignalP"/>
    </source>
</evidence>
<dbReference type="EMBL" id="HE717023">
    <property type="protein sequence ID" value="CCG47387.1"/>
    <property type="molecule type" value="Genomic_DNA"/>
</dbReference>
<proteinExistence type="predicted"/>
<gene>
    <name evidence="2" type="ordered locus">HBHAL_5052</name>
</gene>
<dbReference type="HOGENOM" id="CLU_1568566_0_0_9"/>
<dbReference type="PATRIC" id="fig|866895.3.peg.4091"/>
<keyword evidence="1" id="KW-0732">Signal</keyword>
<sequence length="170" mass="19621">MKKLALPFILMSVFLVACSQTESEENLVEYNTEEVSRFLKHLSFNPQIPTLLPFKPEKITVSGSDRVMNNNEADYQTNDFYFHKDTKNLTTPDLSFRTSISKDLIDNTDETVELEDGTKAQFGVNNSGIKTLKWKDHKDDNIYYQLFAYKKSSISKEQLIDIANHFSHPE</sequence>
<protein>
    <recommendedName>
        <fullName evidence="4">DUF4367 domain-containing protein</fullName>
    </recommendedName>
</protein>
<organism evidence="2 3">
    <name type="scientific">Halobacillus halophilus (strain ATCC 35676 / DSM 2266 / JCM 20832 / KCTC 3685 / LMG 17431 / NBRC 102448 / NCIMB 2269)</name>
    <name type="common">Sporosarcina halophila</name>
    <dbReference type="NCBI Taxonomy" id="866895"/>
    <lineage>
        <taxon>Bacteria</taxon>
        <taxon>Bacillati</taxon>
        <taxon>Bacillota</taxon>
        <taxon>Bacilli</taxon>
        <taxon>Bacillales</taxon>
        <taxon>Bacillaceae</taxon>
        <taxon>Halobacillus</taxon>
    </lineage>
</organism>
<evidence type="ECO:0008006" key="4">
    <source>
        <dbReference type="Google" id="ProtNLM"/>
    </source>
</evidence>
<dbReference type="KEGG" id="hhd:HBHAL_5052"/>
<dbReference type="RefSeq" id="WP_014645269.1">
    <property type="nucleotide sequence ID" value="NC_017668.1"/>
</dbReference>
<evidence type="ECO:0000313" key="2">
    <source>
        <dbReference type="EMBL" id="CCG47387.1"/>
    </source>
</evidence>
<evidence type="ECO:0000313" key="3">
    <source>
        <dbReference type="Proteomes" id="UP000007397"/>
    </source>
</evidence>
<name>I0JTB5_HALH3</name>
<dbReference type="PROSITE" id="PS51257">
    <property type="entry name" value="PROKAR_LIPOPROTEIN"/>
    <property type="match status" value="1"/>
</dbReference>
<dbReference type="AlphaFoldDB" id="I0JTB5"/>
<feature type="signal peptide" evidence="1">
    <location>
        <begin position="1"/>
        <end position="19"/>
    </location>
</feature>
<keyword evidence="3" id="KW-1185">Reference proteome</keyword>
<dbReference type="eggNOG" id="ENOG5033NRF">
    <property type="taxonomic scope" value="Bacteria"/>
</dbReference>
<feature type="chain" id="PRO_5038408147" description="DUF4367 domain-containing protein" evidence="1">
    <location>
        <begin position="20"/>
        <end position="170"/>
    </location>
</feature>
<accession>I0JTB5</accession>
<dbReference type="Proteomes" id="UP000007397">
    <property type="component" value="Chromosome"/>
</dbReference>
<reference evidence="2 3" key="1">
    <citation type="journal article" date="2013" name="Environ. Microbiol.">
        <title>Chloride and organic osmolytes: a hybrid strategy to cope with elevated salinities by the moderately halophilic, chloride-dependent bacterium Halobacillus halophilus.</title>
        <authorList>
            <person name="Saum S.H."/>
            <person name="Pfeiffer F."/>
            <person name="Palm P."/>
            <person name="Rampp M."/>
            <person name="Schuster S.C."/>
            <person name="Muller V."/>
            <person name="Oesterhelt D."/>
        </authorList>
    </citation>
    <scope>NUCLEOTIDE SEQUENCE [LARGE SCALE GENOMIC DNA]</scope>
    <source>
        <strain evidence="3">ATCC 35676 / DSM 2266 / JCM 20832 / KCTC 3685 / LMG 17431 / NBRC 102448 / NCIMB 2269</strain>
    </source>
</reference>